<accession>A0A383RS90</accession>
<keyword evidence="1" id="KW-0175">Coiled coil</keyword>
<keyword evidence="3" id="KW-1185">Reference proteome</keyword>
<evidence type="ECO:0000313" key="3">
    <source>
        <dbReference type="Proteomes" id="UP000263595"/>
    </source>
</evidence>
<protein>
    <submittedName>
        <fullName evidence="2">Uncharacterized protein</fullName>
    </submittedName>
</protein>
<name>A0A383RS90_9PSED</name>
<dbReference type="RefSeq" id="WP_119140683.1">
    <property type="nucleotide sequence ID" value="NZ_CBCSFL010000026.1"/>
</dbReference>
<dbReference type="EMBL" id="UNOZ01000013">
    <property type="protein sequence ID" value="SYX89937.1"/>
    <property type="molecule type" value="Genomic_DNA"/>
</dbReference>
<proteinExistence type="predicted"/>
<dbReference type="AlphaFoldDB" id="A0A383RS90"/>
<reference evidence="3" key="1">
    <citation type="submission" date="2018-08" db="EMBL/GenBank/DDBJ databases">
        <authorList>
            <person name="Blom J."/>
        </authorList>
    </citation>
    <scope>NUCLEOTIDE SEQUENCE [LARGE SCALE GENOMIC DNA]</scope>
    <source>
        <strain evidence="3">CCOS 865</strain>
    </source>
</reference>
<evidence type="ECO:0000313" key="2">
    <source>
        <dbReference type="EMBL" id="SYX89937.1"/>
    </source>
</evidence>
<organism evidence="2 3">
    <name type="scientific">Pseudomonas reidholzensis</name>
    <dbReference type="NCBI Taxonomy" id="1785162"/>
    <lineage>
        <taxon>Bacteria</taxon>
        <taxon>Pseudomonadati</taxon>
        <taxon>Pseudomonadota</taxon>
        <taxon>Gammaproteobacteria</taxon>
        <taxon>Pseudomonadales</taxon>
        <taxon>Pseudomonadaceae</taxon>
        <taxon>Pseudomonas</taxon>
    </lineage>
</organism>
<dbReference type="OrthoDB" id="120856at2"/>
<evidence type="ECO:0000256" key="1">
    <source>
        <dbReference type="SAM" id="Coils"/>
    </source>
</evidence>
<dbReference type="Proteomes" id="UP000263595">
    <property type="component" value="Unassembled WGS sequence"/>
</dbReference>
<gene>
    <name evidence="2" type="ORF">CCOS865_02203</name>
</gene>
<feature type="coiled-coil region" evidence="1">
    <location>
        <begin position="8"/>
        <end position="42"/>
    </location>
</feature>
<sequence>MRKPTQREQMAYATIARLEAERDQLAAENERFRRYCEQLEVDKKVLTETHVLYTWLRKKVDQPSNEFVSVHMNIGHDWTPVHDLDRDLRSMIEREEP</sequence>